<comment type="caution">
    <text evidence="2">The sequence shown here is derived from an EMBL/GenBank/DDBJ whole genome shotgun (WGS) entry which is preliminary data.</text>
</comment>
<keyword evidence="1" id="KW-1133">Transmembrane helix</keyword>
<dbReference type="RefSeq" id="WP_035149082.1">
    <property type="nucleotide sequence ID" value="NZ_JAAZWO010000035.1"/>
</dbReference>
<evidence type="ECO:0000313" key="2">
    <source>
        <dbReference type="EMBL" id="MBC2399786.1"/>
    </source>
</evidence>
<dbReference type="Proteomes" id="UP000563151">
    <property type="component" value="Unassembled WGS sequence"/>
</dbReference>
<evidence type="ECO:0000256" key="1">
    <source>
        <dbReference type="SAM" id="Phobius"/>
    </source>
</evidence>
<feature type="transmembrane region" description="Helical" evidence="1">
    <location>
        <begin position="356"/>
        <end position="376"/>
    </location>
</feature>
<dbReference type="AlphaFoldDB" id="A0A923ED40"/>
<protein>
    <submittedName>
        <fullName evidence="2">Uncharacterized protein</fullName>
    </submittedName>
</protein>
<reference evidence="2 3" key="1">
    <citation type="submission" date="2020-04" db="EMBL/GenBank/DDBJ databases">
        <title>Genomic insights into acetone-butanol-ethanol (ABE) fermentation by sequencing solventogenic clostridia strains.</title>
        <authorList>
            <person name="Brown S."/>
        </authorList>
    </citation>
    <scope>NUCLEOTIDE SEQUENCE [LARGE SCALE GENOMIC DNA]</scope>
    <source>
        <strain evidence="2 3">DJ011</strain>
    </source>
</reference>
<name>A0A923ED40_CLOTT</name>
<evidence type="ECO:0000313" key="3">
    <source>
        <dbReference type="Proteomes" id="UP000563151"/>
    </source>
</evidence>
<feature type="transmembrane region" description="Helical" evidence="1">
    <location>
        <begin position="332"/>
        <end position="350"/>
    </location>
</feature>
<feature type="transmembrane region" description="Helical" evidence="1">
    <location>
        <begin position="21"/>
        <end position="41"/>
    </location>
</feature>
<sequence length="400" mass="46764">MKYNKINNIIIKKSIKTYYRMILIFFLMFIIISSYLFFYVFNRSNNTKNFYNNKNSHIIKIEGKIDNNAFKKLKKKDLEQINAILKECKEDYKVSSIFKLSSGIINAKNEKGIIIYALDDNFSYITNNDFLLRDDVLYSDLAMNEIPLIIPNIEFTSNGDVISKTYSEKTYEVKSSKNLIKNKIIESFFFTSAGNLPIMFSNQKTFLKILNLMFNNKSSIDLSSKEIYDFIDVEKTFVYIENIYNIDSVVNKLKNSNFSITYAFDSFENFGVDLFKSNILYNVILIIIITLSIIYIVLTYKNYLKSQQKDIGVLKFFGYSENNIYSIYSHTLYKLLIIVFALVSVFNIIICFNNLSVFPLITIVEASILFIITLIIRITLIKKIVKNDILFLLKYSKEFE</sequence>
<dbReference type="EMBL" id="JAAZWO010000035">
    <property type="protein sequence ID" value="MBC2399786.1"/>
    <property type="molecule type" value="Genomic_DNA"/>
</dbReference>
<keyword evidence="1" id="KW-0472">Membrane</keyword>
<accession>A0A923ED40</accession>
<organism evidence="2 3">
    <name type="scientific">Clostridium tetanomorphum</name>
    <dbReference type="NCBI Taxonomy" id="1553"/>
    <lineage>
        <taxon>Bacteria</taxon>
        <taxon>Bacillati</taxon>
        <taxon>Bacillota</taxon>
        <taxon>Clostridia</taxon>
        <taxon>Eubacteriales</taxon>
        <taxon>Clostridiaceae</taxon>
        <taxon>Clostridium</taxon>
    </lineage>
</organism>
<keyword evidence="3" id="KW-1185">Reference proteome</keyword>
<feature type="transmembrane region" description="Helical" evidence="1">
    <location>
        <begin position="279"/>
        <end position="300"/>
    </location>
</feature>
<proteinExistence type="predicted"/>
<keyword evidence="1" id="KW-0812">Transmembrane</keyword>
<gene>
    <name evidence="2" type="ORF">HGG79_18750</name>
</gene>